<gene>
    <name evidence="1" type="ORF">GCM10010345_36720</name>
</gene>
<reference evidence="2" key="1">
    <citation type="journal article" date="2019" name="Int. J. Syst. Evol. Microbiol.">
        <title>The Global Catalogue of Microorganisms (GCM) 10K type strain sequencing project: providing services to taxonomists for standard genome sequencing and annotation.</title>
        <authorList>
            <consortium name="The Broad Institute Genomics Platform"/>
            <consortium name="The Broad Institute Genome Sequencing Center for Infectious Disease"/>
            <person name="Wu L."/>
            <person name="Ma J."/>
        </authorList>
    </citation>
    <scope>NUCLEOTIDE SEQUENCE [LARGE SCALE GENOMIC DNA]</scope>
    <source>
        <strain evidence="2">JCM 4733</strain>
    </source>
</reference>
<comment type="caution">
    <text evidence="1">The sequence shown here is derived from an EMBL/GenBank/DDBJ whole genome shotgun (WGS) entry which is preliminary data.</text>
</comment>
<organism evidence="1 2">
    <name type="scientific">Streptomyces canarius</name>
    <dbReference type="NCBI Taxonomy" id="285453"/>
    <lineage>
        <taxon>Bacteria</taxon>
        <taxon>Bacillati</taxon>
        <taxon>Actinomycetota</taxon>
        <taxon>Actinomycetes</taxon>
        <taxon>Kitasatosporales</taxon>
        <taxon>Streptomycetaceae</taxon>
        <taxon>Streptomyces</taxon>
    </lineage>
</organism>
<name>A0ABQ3CNZ7_9ACTN</name>
<accession>A0ABQ3CNZ7</accession>
<sequence length="91" mass="9720">MLDDRVEQDLAAGAQIGTADPLVPREAVVRWRAHGSIGPDGRGRRRVVVARTGGALTVRTRGMRRGGPGSCARRTACACVTCRLPDPDDRV</sequence>
<evidence type="ECO:0000313" key="1">
    <source>
        <dbReference type="EMBL" id="GHA28626.1"/>
    </source>
</evidence>
<proteinExistence type="predicted"/>
<protein>
    <submittedName>
        <fullName evidence="1">Uncharacterized protein</fullName>
    </submittedName>
</protein>
<dbReference type="Proteomes" id="UP000653644">
    <property type="component" value="Unassembled WGS sequence"/>
</dbReference>
<dbReference type="EMBL" id="BMVN01000011">
    <property type="protein sequence ID" value="GHA28626.1"/>
    <property type="molecule type" value="Genomic_DNA"/>
</dbReference>
<keyword evidence="2" id="KW-1185">Reference proteome</keyword>
<evidence type="ECO:0000313" key="2">
    <source>
        <dbReference type="Proteomes" id="UP000653644"/>
    </source>
</evidence>